<dbReference type="HOGENOM" id="CLU_001570_14_4_1"/>
<accession>V2X378</accession>
<dbReference type="Proteomes" id="UP000017559">
    <property type="component" value="Unassembled WGS sequence"/>
</dbReference>
<dbReference type="InterPro" id="IPR017972">
    <property type="entry name" value="Cyt_P450_CS"/>
</dbReference>
<dbReference type="PANTHER" id="PTHR24305">
    <property type="entry name" value="CYTOCHROME P450"/>
    <property type="match status" value="1"/>
</dbReference>
<keyword evidence="7" id="KW-0560">Oxidoreductase</keyword>
<comment type="pathway">
    <text evidence="2">Secondary metabolite biosynthesis.</text>
</comment>
<sequence>MGSPGVYALVVLVLVHFFLRRFFRRDHLAHFPGPVLARWTWLYRAYYDIIIGGGWTSHLKTLHEAYGPVVRVGLNELHFTEPVAYTDIYNSPYKLPKDPDFYQKTFNLGLPLNIFSTTDPKDHSAMKSLFSSYFSRRNILKLESSIQEHIDTLVLQLLKNHKASPVSMHYAFRSVGLDIITFYTLRTNPDATSFPDFHHPAFLGMDNAMESTWILRHFPFLKQIAIRFPAWLLIRISPGLKPNLEMNAEVERLVGKAILDSQQDSEEDESEFSSNVLHTLLRNARVEGRLKRADRLTRGWLIAEAAGLRIAGSDTIANTCTIGARCLVRDDRVRSKLVQELVLAWPDKEMPMPLERLEKLPYLTAVIKESLRLTSGIVTPMNRVVPDSGAIIAGHPIPPGTVVSIGNTFVHMNPDIFPDPERFYPERWLEDKDHSLDRYLVSFGKGLRACLGINLAWCELYMILGNVFRKLDFQSKSDLWSEIKFMDYFVPMYEHNVLDVTVSERE</sequence>
<evidence type="ECO:0000256" key="3">
    <source>
        <dbReference type="ARBA" id="ARBA00010617"/>
    </source>
</evidence>
<evidence type="ECO:0000256" key="7">
    <source>
        <dbReference type="RuleBase" id="RU000461"/>
    </source>
</evidence>
<dbReference type="PANTHER" id="PTHR24305:SF152">
    <property type="entry name" value="P450, PUTATIVE (EUROFUNG)-RELATED"/>
    <property type="match status" value="1"/>
</dbReference>
<evidence type="ECO:0000256" key="4">
    <source>
        <dbReference type="ARBA" id="ARBA00022723"/>
    </source>
</evidence>
<organism evidence="8 9">
    <name type="scientific">Moniliophthora roreri (strain MCA 2997)</name>
    <name type="common">Cocoa frosty pod rot fungus</name>
    <name type="synonym">Crinipellis roreri</name>
    <dbReference type="NCBI Taxonomy" id="1381753"/>
    <lineage>
        <taxon>Eukaryota</taxon>
        <taxon>Fungi</taxon>
        <taxon>Dikarya</taxon>
        <taxon>Basidiomycota</taxon>
        <taxon>Agaricomycotina</taxon>
        <taxon>Agaricomycetes</taxon>
        <taxon>Agaricomycetidae</taxon>
        <taxon>Agaricales</taxon>
        <taxon>Marasmiineae</taxon>
        <taxon>Marasmiaceae</taxon>
        <taxon>Moniliophthora</taxon>
    </lineage>
</organism>
<dbReference type="Gene3D" id="1.10.630.10">
    <property type="entry name" value="Cytochrome P450"/>
    <property type="match status" value="1"/>
</dbReference>
<dbReference type="InterPro" id="IPR036396">
    <property type="entry name" value="Cyt_P450_sf"/>
</dbReference>
<keyword evidence="5 6" id="KW-0408">Iron</keyword>
<comment type="similarity">
    <text evidence="3 7">Belongs to the cytochrome P450 family.</text>
</comment>
<keyword evidence="9" id="KW-1185">Reference proteome</keyword>
<dbReference type="PRINTS" id="PR00465">
    <property type="entry name" value="EP450IV"/>
</dbReference>
<dbReference type="EMBL" id="AWSO01000820">
    <property type="protein sequence ID" value="ESK87221.1"/>
    <property type="molecule type" value="Genomic_DNA"/>
</dbReference>
<dbReference type="InterPro" id="IPR050121">
    <property type="entry name" value="Cytochrome_P450_monoxygenase"/>
</dbReference>
<evidence type="ECO:0000256" key="5">
    <source>
        <dbReference type="ARBA" id="ARBA00023004"/>
    </source>
</evidence>
<dbReference type="InterPro" id="IPR002403">
    <property type="entry name" value="Cyt_P450_E_grp-IV"/>
</dbReference>
<keyword evidence="6 7" id="KW-0349">Heme</keyword>
<keyword evidence="4 6" id="KW-0479">Metal-binding</keyword>
<evidence type="ECO:0000256" key="2">
    <source>
        <dbReference type="ARBA" id="ARBA00005179"/>
    </source>
</evidence>
<dbReference type="STRING" id="1381753.V2X378"/>
<dbReference type="GO" id="GO:0016705">
    <property type="term" value="F:oxidoreductase activity, acting on paired donors, with incorporation or reduction of molecular oxygen"/>
    <property type="evidence" value="ECO:0007669"/>
    <property type="project" value="InterPro"/>
</dbReference>
<reference evidence="8 9" key="1">
    <citation type="journal article" date="2014" name="BMC Genomics">
        <title>Genome and secretome analysis of the hemibiotrophic fungal pathogen, Moniliophthora roreri, which causes frosty pod rot disease of cacao: mechanisms of the biotrophic and necrotrophic phases.</title>
        <authorList>
            <person name="Meinhardt L.W."/>
            <person name="Costa G.G.L."/>
            <person name="Thomazella D.P.T."/>
            <person name="Teixeira P.J.P.L."/>
            <person name="Carazzolle M.F."/>
            <person name="Schuster S.C."/>
            <person name="Carlson J.E."/>
            <person name="Guiltinan M.J."/>
            <person name="Mieczkowski P."/>
            <person name="Farmer A."/>
            <person name="Ramaraj T."/>
            <person name="Crozier J."/>
            <person name="Davis R.E."/>
            <person name="Shao J."/>
            <person name="Melnick R.L."/>
            <person name="Pereira G.A.G."/>
            <person name="Bailey B.A."/>
        </authorList>
    </citation>
    <scope>NUCLEOTIDE SEQUENCE [LARGE SCALE GENOMIC DNA]</scope>
    <source>
        <strain evidence="8 9">MCA 2997</strain>
    </source>
</reference>
<dbReference type="PRINTS" id="PR00385">
    <property type="entry name" value="P450"/>
</dbReference>
<evidence type="ECO:0000256" key="6">
    <source>
        <dbReference type="PIRSR" id="PIRSR602403-1"/>
    </source>
</evidence>
<evidence type="ECO:0000256" key="1">
    <source>
        <dbReference type="ARBA" id="ARBA00001971"/>
    </source>
</evidence>
<dbReference type="SUPFAM" id="SSF48264">
    <property type="entry name" value="Cytochrome P450"/>
    <property type="match status" value="1"/>
</dbReference>
<dbReference type="KEGG" id="mrr:Moror_5841"/>
<dbReference type="AlphaFoldDB" id="V2X378"/>
<feature type="binding site" description="axial binding residue" evidence="6">
    <location>
        <position position="450"/>
    </location>
    <ligand>
        <name>heme</name>
        <dbReference type="ChEBI" id="CHEBI:30413"/>
    </ligand>
    <ligandPart>
        <name>Fe</name>
        <dbReference type="ChEBI" id="CHEBI:18248"/>
    </ligandPart>
</feature>
<dbReference type="OrthoDB" id="1470350at2759"/>
<evidence type="ECO:0000313" key="9">
    <source>
        <dbReference type="Proteomes" id="UP000017559"/>
    </source>
</evidence>
<name>V2X378_MONRO</name>
<keyword evidence="7" id="KW-0503">Monooxygenase</keyword>
<evidence type="ECO:0000313" key="8">
    <source>
        <dbReference type="EMBL" id="ESK87221.1"/>
    </source>
</evidence>
<gene>
    <name evidence="8" type="ORF">Moror_5841</name>
</gene>
<dbReference type="CDD" id="cd11062">
    <property type="entry name" value="CYP58-like"/>
    <property type="match status" value="1"/>
</dbReference>
<comment type="caution">
    <text evidence="8">The sequence shown here is derived from an EMBL/GenBank/DDBJ whole genome shotgun (WGS) entry which is preliminary data.</text>
</comment>
<dbReference type="GO" id="GO:0005506">
    <property type="term" value="F:iron ion binding"/>
    <property type="evidence" value="ECO:0007669"/>
    <property type="project" value="InterPro"/>
</dbReference>
<dbReference type="Pfam" id="PF00067">
    <property type="entry name" value="p450"/>
    <property type="match status" value="1"/>
</dbReference>
<comment type="cofactor">
    <cofactor evidence="1 6">
        <name>heme</name>
        <dbReference type="ChEBI" id="CHEBI:30413"/>
    </cofactor>
</comment>
<protein>
    <submittedName>
        <fullName evidence="8">Tpa: cytochrome</fullName>
    </submittedName>
</protein>
<dbReference type="PROSITE" id="PS00086">
    <property type="entry name" value="CYTOCHROME_P450"/>
    <property type="match status" value="1"/>
</dbReference>
<dbReference type="InterPro" id="IPR001128">
    <property type="entry name" value="Cyt_P450"/>
</dbReference>
<proteinExistence type="inferred from homology"/>
<dbReference type="GO" id="GO:0004497">
    <property type="term" value="F:monooxygenase activity"/>
    <property type="evidence" value="ECO:0007669"/>
    <property type="project" value="UniProtKB-KW"/>
</dbReference>
<dbReference type="GO" id="GO:0020037">
    <property type="term" value="F:heme binding"/>
    <property type="evidence" value="ECO:0007669"/>
    <property type="project" value="InterPro"/>
</dbReference>